<protein>
    <submittedName>
        <fullName evidence="6">Uncharacterized protein</fullName>
    </submittedName>
</protein>
<sequence>MSEPPEGKHSGNEIMESIIHQSLPFTKKNKYSGPGIICSVDGKMIINLEDICPPVPLYDASRGMHQEFLVYAVETVEGDGAPDDRLVFHTEDEDRKDFFIDIMTILSIQIVVTFSIVFACFYIDELRKIISASELATLLVLSTEFYLFVALLCSKKARQNVPLNFIILGSFTLCTSYLISITHAKFSTTKLLLISLSVTVLIAMLISLLSCMPCCDITGRYLLVDTLLISGVVLFILGFVYYWATGGTIVLYAFVCLFLLLTSVSLLHQFQLLLGKGKYAIHTDEYILASVTLYIPLVILFTALPIMMAGPPRK</sequence>
<organism evidence="6 7">
    <name type="scientific">Phyllotreta striolata</name>
    <name type="common">Striped flea beetle</name>
    <name type="synonym">Crioceris striolata</name>
    <dbReference type="NCBI Taxonomy" id="444603"/>
    <lineage>
        <taxon>Eukaryota</taxon>
        <taxon>Metazoa</taxon>
        <taxon>Ecdysozoa</taxon>
        <taxon>Arthropoda</taxon>
        <taxon>Hexapoda</taxon>
        <taxon>Insecta</taxon>
        <taxon>Pterygota</taxon>
        <taxon>Neoptera</taxon>
        <taxon>Endopterygota</taxon>
        <taxon>Coleoptera</taxon>
        <taxon>Polyphaga</taxon>
        <taxon>Cucujiformia</taxon>
        <taxon>Chrysomeloidea</taxon>
        <taxon>Chrysomelidae</taxon>
        <taxon>Galerucinae</taxon>
        <taxon>Alticini</taxon>
        <taxon>Phyllotreta</taxon>
    </lineage>
</organism>
<feature type="transmembrane region" description="Helical" evidence="5">
    <location>
        <begin position="249"/>
        <end position="274"/>
    </location>
</feature>
<evidence type="ECO:0000313" key="6">
    <source>
        <dbReference type="EMBL" id="CAG9860961.1"/>
    </source>
</evidence>
<feature type="transmembrane region" description="Helical" evidence="5">
    <location>
        <begin position="98"/>
        <end position="123"/>
    </location>
</feature>
<evidence type="ECO:0000256" key="2">
    <source>
        <dbReference type="ARBA" id="ARBA00022692"/>
    </source>
</evidence>
<dbReference type="PANTHER" id="PTHR23291:SF47">
    <property type="entry name" value="TRANSMEMBRANE BAX INHIBITOR MOTIF CONTAINING 7"/>
    <property type="match status" value="1"/>
</dbReference>
<gene>
    <name evidence="6" type="ORF">PHYEVI_LOCUS7308</name>
</gene>
<dbReference type="OrthoDB" id="6624577at2759"/>
<proteinExistence type="inferred from homology"/>
<evidence type="ECO:0000256" key="3">
    <source>
        <dbReference type="ARBA" id="ARBA00022989"/>
    </source>
</evidence>
<evidence type="ECO:0000256" key="5">
    <source>
        <dbReference type="RuleBase" id="RU004379"/>
    </source>
</evidence>
<evidence type="ECO:0000313" key="7">
    <source>
        <dbReference type="Proteomes" id="UP001153712"/>
    </source>
</evidence>
<keyword evidence="2 5" id="KW-0812">Transmembrane</keyword>
<dbReference type="InterPro" id="IPR006214">
    <property type="entry name" value="Bax_inhibitor_1-related"/>
</dbReference>
<feature type="transmembrane region" description="Helical" evidence="5">
    <location>
        <begin position="161"/>
        <end position="179"/>
    </location>
</feature>
<dbReference type="EMBL" id="OU900097">
    <property type="protein sequence ID" value="CAG9860961.1"/>
    <property type="molecule type" value="Genomic_DNA"/>
</dbReference>
<reference evidence="6" key="1">
    <citation type="submission" date="2022-01" db="EMBL/GenBank/DDBJ databases">
        <authorList>
            <person name="King R."/>
        </authorList>
    </citation>
    <scope>NUCLEOTIDE SEQUENCE</scope>
</reference>
<keyword evidence="3 5" id="KW-1133">Transmembrane helix</keyword>
<keyword evidence="4 5" id="KW-0472">Membrane</keyword>
<comment type="similarity">
    <text evidence="5">Belongs to the BI1 family.</text>
</comment>
<dbReference type="PANTHER" id="PTHR23291">
    <property type="entry name" value="BAX INHIBITOR-RELATED"/>
    <property type="match status" value="1"/>
</dbReference>
<dbReference type="Pfam" id="PF01027">
    <property type="entry name" value="Bax1-I"/>
    <property type="match status" value="1"/>
</dbReference>
<evidence type="ECO:0000256" key="4">
    <source>
        <dbReference type="ARBA" id="ARBA00023136"/>
    </source>
</evidence>
<comment type="subcellular location">
    <subcellularLocation>
        <location evidence="1">Membrane</location>
        <topology evidence="1">Multi-pass membrane protein</topology>
    </subcellularLocation>
</comment>
<evidence type="ECO:0000256" key="1">
    <source>
        <dbReference type="ARBA" id="ARBA00004141"/>
    </source>
</evidence>
<feature type="transmembrane region" description="Helical" evidence="5">
    <location>
        <begin position="191"/>
        <end position="209"/>
    </location>
</feature>
<dbReference type="GO" id="GO:0016020">
    <property type="term" value="C:membrane"/>
    <property type="evidence" value="ECO:0007669"/>
    <property type="project" value="UniProtKB-SubCell"/>
</dbReference>
<feature type="transmembrane region" description="Helical" evidence="5">
    <location>
        <begin position="286"/>
        <end position="308"/>
    </location>
</feature>
<accession>A0A9N9XPN1</accession>
<feature type="transmembrane region" description="Helical" evidence="5">
    <location>
        <begin position="135"/>
        <end position="154"/>
    </location>
</feature>
<keyword evidence="7" id="KW-1185">Reference proteome</keyword>
<name>A0A9N9XPN1_PHYSR</name>
<dbReference type="Proteomes" id="UP001153712">
    <property type="component" value="Chromosome 4"/>
</dbReference>
<dbReference type="AlphaFoldDB" id="A0A9N9XPN1"/>
<feature type="transmembrane region" description="Helical" evidence="5">
    <location>
        <begin position="221"/>
        <end position="243"/>
    </location>
</feature>